<protein>
    <submittedName>
        <fullName evidence="8">Mfs multidrug transporter</fullName>
    </submittedName>
</protein>
<dbReference type="PRINTS" id="PR01035">
    <property type="entry name" value="TCRTETA"/>
</dbReference>
<feature type="transmembrane region" description="Helical" evidence="6">
    <location>
        <begin position="241"/>
        <end position="266"/>
    </location>
</feature>
<proteinExistence type="predicted"/>
<dbReference type="EMBL" id="MNUE01000027">
    <property type="protein sequence ID" value="OJD33768.1"/>
    <property type="molecule type" value="Genomic_DNA"/>
</dbReference>
<dbReference type="GO" id="GO:0022857">
    <property type="term" value="F:transmembrane transporter activity"/>
    <property type="evidence" value="ECO:0007669"/>
    <property type="project" value="InterPro"/>
</dbReference>
<name>A0A1J9QZE9_9PEZI</name>
<feature type="transmembrane region" description="Helical" evidence="6">
    <location>
        <begin position="93"/>
        <end position="119"/>
    </location>
</feature>
<dbReference type="InterPro" id="IPR036259">
    <property type="entry name" value="MFS_trans_sf"/>
</dbReference>
<reference evidence="8 9" key="1">
    <citation type="submission" date="2016-10" db="EMBL/GenBank/DDBJ databases">
        <title>Proteomics and genomics reveal pathogen-plant mechanisms compatible with a hemibiotrophic lifestyle of Diplodia corticola.</title>
        <authorList>
            <person name="Fernandes I."/>
            <person name="De Jonge R."/>
            <person name="Van De Peer Y."/>
            <person name="Devreese B."/>
            <person name="Alves A."/>
            <person name="Esteves A.C."/>
        </authorList>
    </citation>
    <scope>NUCLEOTIDE SEQUENCE [LARGE SCALE GENOMIC DNA]</scope>
    <source>
        <strain evidence="8 9">CBS 112549</strain>
    </source>
</reference>
<dbReference type="SUPFAM" id="SSF103473">
    <property type="entry name" value="MFS general substrate transporter"/>
    <property type="match status" value="1"/>
</dbReference>
<dbReference type="OrthoDB" id="10262656at2759"/>
<evidence type="ECO:0000256" key="3">
    <source>
        <dbReference type="ARBA" id="ARBA00022692"/>
    </source>
</evidence>
<keyword evidence="9" id="KW-1185">Reference proteome</keyword>
<dbReference type="Pfam" id="PF07690">
    <property type="entry name" value="MFS_1"/>
    <property type="match status" value="1"/>
</dbReference>
<dbReference type="InterPro" id="IPR020846">
    <property type="entry name" value="MFS_dom"/>
</dbReference>
<evidence type="ECO:0000256" key="6">
    <source>
        <dbReference type="SAM" id="Phobius"/>
    </source>
</evidence>
<gene>
    <name evidence="8" type="ORF">BKCO1_2700066</name>
</gene>
<evidence type="ECO:0000256" key="2">
    <source>
        <dbReference type="ARBA" id="ARBA00022448"/>
    </source>
</evidence>
<organism evidence="8 9">
    <name type="scientific">Diplodia corticola</name>
    <dbReference type="NCBI Taxonomy" id="236234"/>
    <lineage>
        <taxon>Eukaryota</taxon>
        <taxon>Fungi</taxon>
        <taxon>Dikarya</taxon>
        <taxon>Ascomycota</taxon>
        <taxon>Pezizomycotina</taxon>
        <taxon>Dothideomycetes</taxon>
        <taxon>Dothideomycetes incertae sedis</taxon>
        <taxon>Botryosphaeriales</taxon>
        <taxon>Botryosphaeriaceae</taxon>
        <taxon>Diplodia</taxon>
    </lineage>
</organism>
<evidence type="ECO:0000259" key="7">
    <source>
        <dbReference type="PROSITE" id="PS50850"/>
    </source>
</evidence>
<dbReference type="GO" id="GO:0016020">
    <property type="term" value="C:membrane"/>
    <property type="evidence" value="ECO:0007669"/>
    <property type="project" value="UniProtKB-SubCell"/>
</dbReference>
<evidence type="ECO:0000256" key="4">
    <source>
        <dbReference type="ARBA" id="ARBA00022989"/>
    </source>
</evidence>
<comment type="caution">
    <text evidence="8">The sequence shown here is derived from an EMBL/GenBank/DDBJ whole genome shotgun (WGS) entry which is preliminary data.</text>
</comment>
<dbReference type="InterPro" id="IPR011701">
    <property type="entry name" value="MFS"/>
</dbReference>
<evidence type="ECO:0000313" key="9">
    <source>
        <dbReference type="Proteomes" id="UP000183809"/>
    </source>
</evidence>
<keyword evidence="2" id="KW-0813">Transport</keyword>
<feature type="transmembrane region" description="Helical" evidence="6">
    <location>
        <begin position="194"/>
        <end position="221"/>
    </location>
</feature>
<accession>A0A1J9QZE9</accession>
<feature type="domain" description="Major facilitator superfamily (MFS) profile" evidence="7">
    <location>
        <begin position="21"/>
        <end position="348"/>
    </location>
</feature>
<dbReference type="PANTHER" id="PTHR23504:SF15">
    <property type="entry name" value="MAJOR FACILITATOR SUPERFAMILY (MFS) PROFILE DOMAIN-CONTAINING PROTEIN"/>
    <property type="match status" value="1"/>
</dbReference>
<dbReference type="GeneID" id="31013859"/>
<evidence type="ECO:0000313" key="8">
    <source>
        <dbReference type="EMBL" id="OJD33768.1"/>
    </source>
</evidence>
<evidence type="ECO:0000256" key="1">
    <source>
        <dbReference type="ARBA" id="ARBA00004141"/>
    </source>
</evidence>
<dbReference type="PANTHER" id="PTHR23504">
    <property type="entry name" value="MAJOR FACILITATOR SUPERFAMILY DOMAIN-CONTAINING PROTEIN 10"/>
    <property type="match status" value="1"/>
</dbReference>
<keyword evidence="5 6" id="KW-0472">Membrane</keyword>
<dbReference type="InterPro" id="IPR001958">
    <property type="entry name" value="Tet-R_TetA/multi-R_MdtG-like"/>
</dbReference>
<sequence length="348" mass="36390">MPTQLPKPISSAWKTLPSKDQLAILTSVRFVDFYQLTSVQTCTYWLLQSLDANLPSSTLSVRVGLLQGLFTAGQTISGALWGRLADALGRKPVLLAGLIGMALSCVVAAFATSFTVLALCRLFAGLVNGTTASCKASVADIVPQKQQGRAFATLFLSFNVAAVLGPVISAALFDPGSWHVIPGWMRRYPFAAPSLLSVGAATAMLGGVGLSLQLAIVVSIIRHSPVKAFDATQPLFVLTYALAPYLALVPAASWALWPCIFVGTALHAVTRTYGLLATTMLLDAAVPCQTLRATAHGIAAVVSGLCRTHGAVVGGILHSWGQANNAAGLAWWGCSLLSTIGWALSLCV</sequence>
<keyword evidence="4 6" id="KW-1133">Transmembrane helix</keyword>
<dbReference type="Proteomes" id="UP000183809">
    <property type="component" value="Unassembled WGS sequence"/>
</dbReference>
<dbReference type="RefSeq" id="XP_020130028.1">
    <property type="nucleotide sequence ID" value="XM_020273598.1"/>
</dbReference>
<keyword evidence="3 6" id="KW-0812">Transmembrane</keyword>
<dbReference type="AlphaFoldDB" id="A0A1J9QZE9"/>
<comment type="subcellular location">
    <subcellularLocation>
        <location evidence="1">Membrane</location>
        <topology evidence="1">Multi-pass membrane protein</topology>
    </subcellularLocation>
</comment>
<feature type="transmembrane region" description="Helical" evidence="6">
    <location>
        <begin position="150"/>
        <end position="173"/>
    </location>
</feature>
<dbReference type="PROSITE" id="PS50850">
    <property type="entry name" value="MFS"/>
    <property type="match status" value="1"/>
</dbReference>
<evidence type="ECO:0000256" key="5">
    <source>
        <dbReference type="ARBA" id="ARBA00023136"/>
    </source>
</evidence>
<dbReference type="Gene3D" id="1.20.1250.20">
    <property type="entry name" value="MFS general substrate transporter like domains"/>
    <property type="match status" value="1"/>
</dbReference>